<evidence type="ECO:0000256" key="17">
    <source>
        <dbReference type="ARBA" id="ARBA00023242"/>
    </source>
</evidence>
<dbReference type="EMBL" id="AAKN02056016">
    <property type="status" value="NOT_ANNOTATED_CDS"/>
    <property type="molecule type" value="Genomic_DNA"/>
</dbReference>
<feature type="compositionally biased region" description="Polar residues" evidence="24">
    <location>
        <begin position="765"/>
        <end position="777"/>
    </location>
</feature>
<dbReference type="Gene3D" id="6.10.250.2460">
    <property type="match status" value="1"/>
</dbReference>
<keyword evidence="12" id="KW-0862">Zinc</keyword>
<reference evidence="27" key="3">
    <citation type="submission" date="2025-09" db="UniProtKB">
        <authorList>
            <consortium name="Ensembl"/>
        </authorList>
    </citation>
    <scope>IDENTIFICATION</scope>
    <source>
        <strain evidence="27">2N</strain>
    </source>
</reference>
<dbReference type="FunFam" id="3.40.50.300:FF:000614">
    <property type="entry name" value="ATP-dependent DNA helicase"/>
    <property type="match status" value="1"/>
</dbReference>
<reference evidence="27" key="2">
    <citation type="submission" date="2025-08" db="UniProtKB">
        <authorList>
            <consortium name="Ensembl"/>
        </authorList>
    </citation>
    <scope>IDENTIFICATION</scope>
    <source>
        <strain evidence="27">2N</strain>
    </source>
</reference>
<keyword evidence="17 23" id="KW-0539">Nucleus</keyword>
<dbReference type="GO" id="GO:0051301">
    <property type="term" value="P:cell division"/>
    <property type="evidence" value="ECO:0007669"/>
    <property type="project" value="UniProtKB-KW"/>
</dbReference>
<comment type="subunit">
    <text evidence="22">Monomer. Interacts with TOP2A, TOP3A and TOP3B. Interacts with RNA polymerase II subunit POLR2A. Identified in a complex with the RNA polymerase II core bound to DNA. Interacts with RAD51. Interacts with WRN; this interaction stimulates WRN helicase activity on DNA fork duplexes. Interacts with MUS1; this interaction promotes MUS81-dependent mitotic DNA synthesis.</text>
</comment>
<dbReference type="PANTHER" id="PTHR13710:SF152">
    <property type="entry name" value="ATP-DEPENDENT DNA HELICASE Q5"/>
    <property type="match status" value="1"/>
</dbReference>
<dbReference type="PROSITE" id="PS51194">
    <property type="entry name" value="HELICASE_CTER"/>
    <property type="match status" value="1"/>
</dbReference>
<dbReference type="InterPro" id="IPR004589">
    <property type="entry name" value="DNA_helicase_ATP-dep_RecQ"/>
</dbReference>
<evidence type="ECO:0000313" key="27">
    <source>
        <dbReference type="Ensembl" id="ENSCPOP00000030538.1"/>
    </source>
</evidence>
<keyword evidence="9" id="KW-0227">DNA damage</keyword>
<keyword evidence="8 23" id="KW-0547">Nucleotide-binding</keyword>
<dbReference type="SMART" id="SM00490">
    <property type="entry name" value="HELICc"/>
    <property type="match status" value="1"/>
</dbReference>
<feature type="domain" description="Helicase C-terminal" evidence="26">
    <location>
        <begin position="240"/>
        <end position="402"/>
    </location>
</feature>
<dbReference type="NCBIfam" id="TIGR00614">
    <property type="entry name" value="recQ_fam"/>
    <property type="match status" value="1"/>
</dbReference>
<keyword evidence="6" id="KW-0235">DNA replication</keyword>
<gene>
    <name evidence="27" type="primary">RECQL5</name>
</gene>
<keyword evidence="5" id="KW-0132">Cell division</keyword>
<evidence type="ECO:0000256" key="10">
    <source>
        <dbReference type="ARBA" id="ARBA00022801"/>
    </source>
</evidence>
<evidence type="ECO:0000259" key="25">
    <source>
        <dbReference type="PROSITE" id="PS51192"/>
    </source>
</evidence>
<dbReference type="CDD" id="cd18014">
    <property type="entry name" value="DEXHc_RecQ5"/>
    <property type="match status" value="1"/>
</dbReference>
<keyword evidence="10 23" id="KW-0378">Hydrolase</keyword>
<organism evidence="27 28">
    <name type="scientific">Cavia porcellus</name>
    <name type="common">Guinea pig</name>
    <dbReference type="NCBI Taxonomy" id="10141"/>
    <lineage>
        <taxon>Eukaryota</taxon>
        <taxon>Metazoa</taxon>
        <taxon>Chordata</taxon>
        <taxon>Craniata</taxon>
        <taxon>Vertebrata</taxon>
        <taxon>Euteleostomi</taxon>
        <taxon>Mammalia</taxon>
        <taxon>Eutheria</taxon>
        <taxon>Euarchontoglires</taxon>
        <taxon>Glires</taxon>
        <taxon>Rodentia</taxon>
        <taxon>Hystricomorpha</taxon>
        <taxon>Caviidae</taxon>
        <taxon>Cavia</taxon>
    </lineage>
</organism>
<evidence type="ECO:0000256" key="3">
    <source>
        <dbReference type="ARBA" id="ARBA00005446"/>
    </source>
</evidence>
<dbReference type="PANTHER" id="PTHR13710">
    <property type="entry name" value="DNA HELICASE RECQ FAMILY MEMBER"/>
    <property type="match status" value="1"/>
</dbReference>
<sequence length="897" mass="99189">MSTHPSTPSDPERRVRSTLKKVFGFDSFKTPLQERATMAVVKGDKDVFVCMPTGAGKSLCYQLPALLAKGITIVISPLLALIQDQVDHLLALKVQVSSLSSKTSVQEKKELLSDLEREKPQTKLLYITPEMAASTSFQPILSSLVSRHLLSYLVVDEAHCVSQWGHDFRPDYLRLGALRSRLVHAPCLALTATATPQVQEDVFAALHLKQPVATFKTPCFRANLFYDVQFKELISDPYGNLRDFCRKALGQKTDKMLSGCGIVYCRTREACEQLAIELSSRGVNAKAYHAGLKASDRTQVQNEWMEEKVPVIVATISFGMGVDKANVRFVAHWNIAKSMAGYYQESGRAGRDGKPSWCRLYYSRIDRDQVSFLIRKEVAKLQEKRGNKSFDKATLLAFDALVTFCEAQGCRHAAIAKYFGDAPPACSKGCDYCQNPAAVQRQLDALERSSSWSKTCIRPSQGNGFDPELYEGGRRGYDGFSRYDEGSGGSGDEGRDEAHKREWSLFYQKQMSLRKGKDPKIEEFIPPDEDCPLKEASSRRIPRLTVKAREHCLGLLEEALSSNHQAAGCTVGVDLRTRAVELEHKTFQNAKMANLYKASVLKKVAEIHKASKDGQLYDMGGGTESCSAQVEPPEPNEYDIPPASHMYSFKAKRTGAGFLKGSSPFQTATELMGKSHTQEQAPQPTEGALRAEGASLSCEGVQGPFMAPEKNTEKKDGAQGHITALHTEKFSGEQPSTCPFRGQETLETSLSLPKEIQMGKRPRLQQENPDNPTQKRPCTSAKPSVLAEDKGSTSASGQSTLNAIVQPPCQLSAPGISLKEAADVVVRYLTPFYKEGKFASKELFKGFARHLSHLLTQKTLPGRSVREEAQSLIKQFFLGRVRCESEADWHSLCGPQR</sequence>
<evidence type="ECO:0000256" key="5">
    <source>
        <dbReference type="ARBA" id="ARBA00022618"/>
    </source>
</evidence>
<dbReference type="InterPro" id="IPR002464">
    <property type="entry name" value="DNA/RNA_helicase_DEAH_CS"/>
</dbReference>
<keyword evidence="7" id="KW-0479">Metal-binding</keyword>
<evidence type="ECO:0000256" key="16">
    <source>
        <dbReference type="ARBA" id="ARBA00023235"/>
    </source>
</evidence>
<dbReference type="CDD" id="cd18794">
    <property type="entry name" value="SF2_C_RecQ"/>
    <property type="match status" value="1"/>
</dbReference>
<dbReference type="EC" id="5.6.2.4" evidence="23"/>
<evidence type="ECO:0000256" key="22">
    <source>
        <dbReference type="ARBA" id="ARBA00064235"/>
    </source>
</evidence>
<dbReference type="PROSITE" id="PS51192">
    <property type="entry name" value="HELICASE_ATP_BIND_1"/>
    <property type="match status" value="1"/>
</dbReference>
<dbReference type="InterPro" id="IPR013257">
    <property type="entry name" value="SRI"/>
</dbReference>
<evidence type="ECO:0000256" key="23">
    <source>
        <dbReference type="RuleBase" id="RU364117"/>
    </source>
</evidence>
<keyword evidence="28" id="KW-1185">Reference proteome</keyword>
<dbReference type="GO" id="GO:0016887">
    <property type="term" value="F:ATP hydrolysis activity"/>
    <property type="evidence" value="ECO:0007669"/>
    <property type="project" value="RHEA"/>
</dbReference>
<dbReference type="Bgee" id="ENSCPOG00000012645">
    <property type="expression patterns" value="Expressed in cerebellum and 13 other cell types or tissues"/>
</dbReference>
<dbReference type="GO" id="GO:0003677">
    <property type="term" value="F:DNA binding"/>
    <property type="evidence" value="ECO:0007669"/>
    <property type="project" value="UniProtKB-KW"/>
</dbReference>
<keyword evidence="11 23" id="KW-0347">Helicase</keyword>
<comment type="function">
    <text evidence="21">DNA helicase that plays an important role in DNA replication, transcription and repair. Binds to the RNA polymerase II subunit POLR2A during transcription elongation and suppresses transcription-associated genomic instability. Also associates with POLR1A and enforces the stability of ribosomal DNA arrays. Plays an important role in mitotic chromosome separation after cross-over events and cell cycle progress. Mechanistically, removes RAD51 filaments protecting stalled replication forks at common fragile sites and stimulates MUS81-EME1 endonuclease leading to mitotic DNA synthesis. Required for efficient DNA repair, including repair of inter-strand cross-links. Stimulates DNA decatenation mediated by TOP2A. Prevents sister chromatid exchange and homologous recombination.</text>
</comment>
<evidence type="ECO:0000256" key="24">
    <source>
        <dbReference type="SAM" id="MobiDB-lite"/>
    </source>
</evidence>
<evidence type="ECO:0000256" key="15">
    <source>
        <dbReference type="ARBA" id="ARBA00023204"/>
    </source>
</evidence>
<accession>A0A286XYX7</accession>
<comment type="similarity">
    <text evidence="3 23">Belongs to the helicase family. RecQ subfamily.</text>
</comment>
<dbReference type="InterPro" id="IPR010716">
    <property type="entry name" value="RECQ5"/>
</dbReference>
<keyword evidence="14" id="KW-0238">DNA-binding</keyword>
<dbReference type="GeneTree" id="ENSGT00940000157800"/>
<dbReference type="GO" id="GO:0005524">
    <property type="term" value="F:ATP binding"/>
    <property type="evidence" value="ECO:0007669"/>
    <property type="project" value="UniProtKB-KW"/>
</dbReference>
<dbReference type="GO" id="GO:0043138">
    <property type="term" value="F:3'-5' DNA helicase activity"/>
    <property type="evidence" value="ECO:0007669"/>
    <property type="project" value="UniProtKB-EC"/>
</dbReference>
<dbReference type="Pfam" id="PF06959">
    <property type="entry name" value="RecQ5"/>
    <property type="match status" value="2"/>
</dbReference>
<feature type="domain" description="Helicase ATP-binding" evidence="25">
    <location>
        <begin position="38"/>
        <end position="212"/>
    </location>
</feature>
<protein>
    <recommendedName>
        <fullName evidence="23">ATP-dependent DNA helicase</fullName>
        <ecNumber evidence="23">5.6.2.4</ecNumber>
    </recommendedName>
</protein>
<feature type="region of interest" description="Disordered" evidence="24">
    <location>
        <begin position="747"/>
        <end position="798"/>
    </location>
</feature>
<evidence type="ECO:0000256" key="6">
    <source>
        <dbReference type="ARBA" id="ARBA00022705"/>
    </source>
</evidence>
<evidence type="ECO:0000256" key="1">
    <source>
        <dbReference type="ARBA" id="ARBA00001947"/>
    </source>
</evidence>
<dbReference type="InterPro" id="IPR011545">
    <property type="entry name" value="DEAD/DEAH_box_helicase_dom"/>
</dbReference>
<dbReference type="Pfam" id="PF00271">
    <property type="entry name" value="Helicase_C"/>
    <property type="match status" value="1"/>
</dbReference>
<evidence type="ECO:0000256" key="12">
    <source>
        <dbReference type="ARBA" id="ARBA00022833"/>
    </source>
</evidence>
<dbReference type="Pfam" id="PF08236">
    <property type="entry name" value="SRI"/>
    <property type="match status" value="1"/>
</dbReference>
<proteinExistence type="inferred from homology"/>
<dbReference type="GO" id="GO:0006355">
    <property type="term" value="P:regulation of DNA-templated transcription"/>
    <property type="evidence" value="ECO:0007669"/>
    <property type="project" value="InterPro"/>
</dbReference>
<dbReference type="InterPro" id="IPR027417">
    <property type="entry name" value="P-loop_NTPase"/>
</dbReference>
<evidence type="ECO:0000256" key="4">
    <source>
        <dbReference type="ARBA" id="ARBA00022553"/>
    </source>
</evidence>
<evidence type="ECO:0000256" key="19">
    <source>
        <dbReference type="ARBA" id="ARBA00034617"/>
    </source>
</evidence>
<comment type="cofactor">
    <cofactor evidence="1">
        <name>Zn(2+)</name>
        <dbReference type="ChEBI" id="CHEBI:29105"/>
    </cofactor>
</comment>
<dbReference type="FunFam" id="3.40.50.300:FF:000444">
    <property type="entry name" value="ATP-dependent DNA helicase"/>
    <property type="match status" value="1"/>
</dbReference>
<evidence type="ECO:0000313" key="28">
    <source>
        <dbReference type="Proteomes" id="UP000005447"/>
    </source>
</evidence>
<evidence type="ECO:0000256" key="11">
    <source>
        <dbReference type="ARBA" id="ARBA00022806"/>
    </source>
</evidence>
<reference evidence="28" key="1">
    <citation type="journal article" date="2011" name="Nature">
        <title>A high-resolution map of human evolutionary constraint using 29 mammals.</title>
        <authorList>
            <person name="Lindblad-Toh K."/>
            <person name="Garber M."/>
            <person name="Zuk O."/>
            <person name="Lin M.F."/>
            <person name="Parker B.J."/>
            <person name="Washietl S."/>
            <person name="Kheradpour P."/>
            <person name="Ernst J."/>
            <person name="Jordan G."/>
            <person name="Mauceli E."/>
            <person name="Ward L.D."/>
            <person name="Lowe C.B."/>
            <person name="Holloway A.K."/>
            <person name="Clamp M."/>
            <person name="Gnerre S."/>
            <person name="Alfoldi J."/>
            <person name="Beal K."/>
            <person name="Chang J."/>
            <person name="Clawson H."/>
            <person name="Cuff J."/>
            <person name="Di Palma F."/>
            <person name="Fitzgerald S."/>
            <person name="Flicek P."/>
            <person name="Guttman M."/>
            <person name="Hubisz M.J."/>
            <person name="Jaffe D.B."/>
            <person name="Jungreis I."/>
            <person name="Kent W.J."/>
            <person name="Kostka D."/>
            <person name="Lara M."/>
            <person name="Martins A.L."/>
            <person name="Massingham T."/>
            <person name="Moltke I."/>
            <person name="Raney B.J."/>
            <person name="Rasmussen M.D."/>
            <person name="Robinson J."/>
            <person name="Stark A."/>
            <person name="Vilella A.J."/>
            <person name="Wen J."/>
            <person name="Xie X."/>
            <person name="Zody M.C."/>
            <person name="Baldwin J."/>
            <person name="Bloom T."/>
            <person name="Chin C.W."/>
            <person name="Heiman D."/>
            <person name="Nicol R."/>
            <person name="Nusbaum C."/>
            <person name="Young S."/>
            <person name="Wilkinson J."/>
            <person name="Worley K.C."/>
            <person name="Kovar C.L."/>
            <person name="Muzny D.M."/>
            <person name="Gibbs R.A."/>
            <person name="Cree A."/>
            <person name="Dihn H.H."/>
            <person name="Fowler G."/>
            <person name="Jhangiani S."/>
            <person name="Joshi V."/>
            <person name="Lee S."/>
            <person name="Lewis L.R."/>
            <person name="Nazareth L.V."/>
            <person name="Okwuonu G."/>
            <person name="Santibanez J."/>
            <person name="Warren W.C."/>
            <person name="Mardis E.R."/>
            <person name="Weinstock G.M."/>
            <person name="Wilson R.K."/>
            <person name="Delehaunty K."/>
            <person name="Dooling D."/>
            <person name="Fronik C."/>
            <person name="Fulton L."/>
            <person name="Fulton B."/>
            <person name="Graves T."/>
            <person name="Minx P."/>
            <person name="Sodergren E."/>
            <person name="Birney E."/>
            <person name="Margulies E.H."/>
            <person name="Herrero J."/>
            <person name="Green E.D."/>
            <person name="Haussler D."/>
            <person name="Siepel A."/>
            <person name="Goldman N."/>
            <person name="Pollard K.S."/>
            <person name="Pedersen J.S."/>
            <person name="Lander E.S."/>
            <person name="Kellis M."/>
        </authorList>
    </citation>
    <scope>NUCLEOTIDE SEQUENCE [LARGE SCALE GENOMIC DNA]</scope>
    <source>
        <strain evidence="28">2N</strain>
    </source>
</reference>
<evidence type="ECO:0000259" key="26">
    <source>
        <dbReference type="PROSITE" id="PS51194"/>
    </source>
</evidence>
<evidence type="ECO:0000256" key="20">
    <source>
        <dbReference type="ARBA" id="ARBA00049360"/>
    </source>
</evidence>
<dbReference type="Ensembl" id="ENSCPOT00000033220.1">
    <property type="protein sequence ID" value="ENSCPOP00000030538.1"/>
    <property type="gene ID" value="ENSCPOG00000012645.4"/>
</dbReference>
<keyword evidence="16" id="KW-0413">Isomerase</keyword>
<feature type="region of interest" description="Disordered" evidence="24">
    <location>
        <begin position="670"/>
        <end position="691"/>
    </location>
</feature>
<keyword evidence="18" id="KW-0131">Cell cycle</keyword>
<dbReference type="Pfam" id="PF16124">
    <property type="entry name" value="RecQ_Zn_bind"/>
    <property type="match status" value="1"/>
</dbReference>
<dbReference type="VEuPathDB" id="HostDB:ENSCPOG00000012645"/>
<evidence type="ECO:0000256" key="7">
    <source>
        <dbReference type="ARBA" id="ARBA00022723"/>
    </source>
</evidence>
<dbReference type="PROSITE" id="PS00690">
    <property type="entry name" value="DEAH_ATP_HELICASE"/>
    <property type="match status" value="1"/>
</dbReference>
<evidence type="ECO:0000256" key="9">
    <source>
        <dbReference type="ARBA" id="ARBA00022763"/>
    </source>
</evidence>
<dbReference type="Proteomes" id="UP000005447">
    <property type="component" value="Unassembled WGS sequence"/>
</dbReference>
<dbReference type="GO" id="GO:0046872">
    <property type="term" value="F:metal ion binding"/>
    <property type="evidence" value="ECO:0007669"/>
    <property type="project" value="UniProtKB-KW"/>
</dbReference>
<dbReference type="Gene3D" id="3.40.50.300">
    <property type="entry name" value="P-loop containing nucleotide triphosphate hydrolases"/>
    <property type="match status" value="2"/>
</dbReference>
<dbReference type="SUPFAM" id="SSF52540">
    <property type="entry name" value="P-loop containing nucleoside triphosphate hydrolases"/>
    <property type="match status" value="1"/>
</dbReference>
<evidence type="ECO:0000256" key="2">
    <source>
        <dbReference type="ARBA" id="ARBA00004642"/>
    </source>
</evidence>
<dbReference type="AlphaFoldDB" id="A0A286XYX7"/>
<evidence type="ECO:0000256" key="21">
    <source>
        <dbReference type="ARBA" id="ARBA00058179"/>
    </source>
</evidence>
<evidence type="ECO:0000256" key="13">
    <source>
        <dbReference type="ARBA" id="ARBA00022840"/>
    </source>
</evidence>
<comment type="catalytic activity">
    <reaction evidence="19 23">
        <text>Couples ATP hydrolysis with the unwinding of duplex DNA by translocating in the 3'-5' direction.</text>
        <dbReference type="EC" id="5.6.2.4"/>
    </reaction>
</comment>
<evidence type="ECO:0000256" key="8">
    <source>
        <dbReference type="ARBA" id="ARBA00022741"/>
    </source>
</evidence>
<dbReference type="Gene3D" id="6.10.250.3140">
    <property type="match status" value="1"/>
</dbReference>
<dbReference type="InterPro" id="IPR001650">
    <property type="entry name" value="Helicase_C-like"/>
</dbReference>
<dbReference type="GO" id="GO:0045934">
    <property type="term" value="P:negative regulation of nucleobase-containing compound metabolic process"/>
    <property type="evidence" value="ECO:0007669"/>
    <property type="project" value="UniProtKB-ARBA"/>
</dbReference>
<evidence type="ECO:0000256" key="18">
    <source>
        <dbReference type="ARBA" id="ARBA00023306"/>
    </source>
</evidence>
<dbReference type="Pfam" id="PF00270">
    <property type="entry name" value="DEAD"/>
    <property type="match status" value="1"/>
</dbReference>
<keyword evidence="13 23" id="KW-0067">ATP-binding</keyword>
<dbReference type="InterPro" id="IPR032284">
    <property type="entry name" value="RecQ_Zn-bd"/>
</dbReference>
<comment type="subcellular location">
    <subcellularLocation>
        <location evidence="2">Nucleus</location>
        <location evidence="2">Nucleoplasm</location>
    </subcellularLocation>
</comment>
<dbReference type="GO" id="GO:0010605">
    <property type="term" value="P:negative regulation of macromolecule metabolic process"/>
    <property type="evidence" value="ECO:0007669"/>
    <property type="project" value="UniProtKB-ARBA"/>
</dbReference>
<dbReference type="GO" id="GO:0005694">
    <property type="term" value="C:chromosome"/>
    <property type="evidence" value="ECO:0007669"/>
    <property type="project" value="InterPro"/>
</dbReference>
<dbReference type="GO" id="GO:0000724">
    <property type="term" value="P:double-strand break repair via homologous recombination"/>
    <property type="evidence" value="ECO:0007669"/>
    <property type="project" value="TreeGrafter"/>
</dbReference>
<dbReference type="GO" id="GO:0005737">
    <property type="term" value="C:cytoplasm"/>
    <property type="evidence" value="ECO:0007669"/>
    <property type="project" value="TreeGrafter"/>
</dbReference>
<dbReference type="InterPro" id="IPR014001">
    <property type="entry name" value="Helicase_ATP-bd"/>
</dbReference>
<evidence type="ECO:0000256" key="14">
    <source>
        <dbReference type="ARBA" id="ARBA00023125"/>
    </source>
</evidence>
<dbReference type="GO" id="GO:0006260">
    <property type="term" value="P:DNA replication"/>
    <property type="evidence" value="ECO:0007669"/>
    <property type="project" value="UniProtKB-KW"/>
</dbReference>
<dbReference type="GO" id="GO:0009378">
    <property type="term" value="F:four-way junction helicase activity"/>
    <property type="evidence" value="ECO:0007669"/>
    <property type="project" value="TreeGrafter"/>
</dbReference>
<name>A0A286XYX7_CAVPO</name>
<dbReference type="SMART" id="SM00487">
    <property type="entry name" value="DEXDc"/>
    <property type="match status" value="1"/>
</dbReference>
<keyword evidence="4" id="KW-0597">Phosphoprotein</keyword>
<dbReference type="GO" id="GO:0005654">
    <property type="term" value="C:nucleoplasm"/>
    <property type="evidence" value="ECO:0007669"/>
    <property type="project" value="UniProtKB-SubCell"/>
</dbReference>
<keyword evidence="15" id="KW-0234">DNA repair</keyword>
<comment type="catalytic activity">
    <reaction evidence="20 23">
        <text>ATP + H2O = ADP + phosphate + H(+)</text>
        <dbReference type="Rhea" id="RHEA:13065"/>
        <dbReference type="ChEBI" id="CHEBI:15377"/>
        <dbReference type="ChEBI" id="CHEBI:15378"/>
        <dbReference type="ChEBI" id="CHEBI:30616"/>
        <dbReference type="ChEBI" id="CHEBI:43474"/>
        <dbReference type="ChEBI" id="CHEBI:456216"/>
    </reaction>
</comment>